<keyword evidence="6" id="KW-0963">Cytoplasm</keyword>
<feature type="transmembrane region" description="Helical" evidence="24">
    <location>
        <begin position="93"/>
        <end position="112"/>
    </location>
</feature>
<keyword evidence="12 20" id="KW-0067">ATP-binding</keyword>
<feature type="binding site" evidence="22">
    <location>
        <position position="283"/>
    </location>
    <ligand>
        <name>Mg(2+)</name>
        <dbReference type="ChEBI" id="CHEBI:18420"/>
        <label>2</label>
        <note>catalytic</note>
    </ligand>
</feature>
<dbReference type="InterPro" id="IPR018297">
    <property type="entry name" value="A/G_cyclase_CS"/>
</dbReference>
<feature type="binding site" evidence="21">
    <location>
        <begin position="324"/>
        <end position="326"/>
    </location>
    <ligand>
        <name>ATP</name>
        <dbReference type="ChEBI" id="CHEBI:30616"/>
    </ligand>
</feature>
<evidence type="ECO:0000256" key="5">
    <source>
        <dbReference type="ARBA" id="ARBA00022475"/>
    </source>
</evidence>
<keyword evidence="10" id="KW-0677">Repeat</keyword>
<dbReference type="PANTHER" id="PTHR45627">
    <property type="entry name" value="ADENYLATE CYCLASE TYPE 1"/>
    <property type="match status" value="1"/>
</dbReference>
<dbReference type="FunFam" id="3.30.70.1230:FF:000020">
    <property type="entry name" value="Adenylate cyclase"/>
    <property type="match status" value="1"/>
</dbReference>
<keyword evidence="9 20" id="KW-0479">Metal-binding</keyword>
<evidence type="ECO:0000256" key="11">
    <source>
        <dbReference type="ARBA" id="ARBA00022741"/>
    </source>
</evidence>
<feature type="transmembrane region" description="Helical" evidence="24">
    <location>
        <begin position="593"/>
        <end position="613"/>
    </location>
</feature>
<dbReference type="InterPro" id="IPR009398">
    <property type="entry name" value="Adcy_conserved_dom"/>
</dbReference>
<evidence type="ECO:0000256" key="19">
    <source>
        <dbReference type="ARBA" id="ARBA00053200"/>
    </source>
</evidence>
<feature type="transmembrane region" description="Helical" evidence="24">
    <location>
        <begin position="720"/>
        <end position="741"/>
    </location>
</feature>
<feature type="binding site" evidence="22">
    <location>
        <position position="326"/>
    </location>
    <ligand>
        <name>Mg(2+)</name>
        <dbReference type="ChEBI" id="CHEBI:18420"/>
        <label>1</label>
        <note>catalytic</note>
    </ligand>
</feature>
<feature type="binding site" evidence="22">
    <location>
        <position position="326"/>
    </location>
    <ligand>
        <name>Mg(2+)</name>
        <dbReference type="ChEBI" id="CHEBI:18420"/>
        <label>2</label>
        <note>catalytic</note>
    </ligand>
</feature>
<feature type="transmembrane region" description="Helical" evidence="24">
    <location>
        <begin position="143"/>
        <end position="162"/>
    </location>
</feature>
<keyword evidence="5" id="KW-1003">Cell membrane</keyword>
<dbReference type="EMBL" id="MT081964">
    <property type="protein sequence ID" value="QKE59411.1"/>
    <property type="molecule type" value="Genomic_DNA"/>
</dbReference>
<keyword evidence="13 20" id="KW-0460">Magnesium</keyword>
<dbReference type="SMART" id="SM00044">
    <property type="entry name" value="CYCc"/>
    <property type="match status" value="2"/>
</dbReference>
<feature type="transmembrane region" description="Helical" evidence="24">
    <location>
        <begin position="118"/>
        <end position="136"/>
    </location>
</feature>
<feature type="domain" description="Guanylate cyclase" evidence="25">
    <location>
        <begin position="849"/>
        <end position="1002"/>
    </location>
</feature>
<keyword evidence="17" id="KW-0325">Glycoprotein</keyword>
<comment type="cofactor">
    <cofactor evidence="22">
        <name>Mg(2+)</name>
        <dbReference type="ChEBI" id="CHEBI:18420"/>
    </cofactor>
    <cofactor evidence="22">
        <name>Mn(2+)</name>
        <dbReference type="ChEBI" id="CHEBI:29035"/>
    </cofactor>
    <text evidence="22">Binds 2 magnesium ions per subunit. Is also active with manganese (in vitro).</text>
</comment>
<evidence type="ECO:0000256" key="22">
    <source>
        <dbReference type="PIRSR" id="PIRSR039050-51"/>
    </source>
</evidence>
<evidence type="ECO:0000256" key="12">
    <source>
        <dbReference type="ARBA" id="ARBA00022840"/>
    </source>
</evidence>
<evidence type="ECO:0000256" key="6">
    <source>
        <dbReference type="ARBA" id="ARBA00022490"/>
    </source>
</evidence>
<dbReference type="PROSITE" id="PS50125">
    <property type="entry name" value="GUANYLATE_CYCLASE_2"/>
    <property type="match status" value="2"/>
</dbReference>
<dbReference type="GO" id="GO:0007189">
    <property type="term" value="P:adenylate cyclase-activating G protein-coupled receptor signaling pathway"/>
    <property type="evidence" value="ECO:0007669"/>
    <property type="project" value="TreeGrafter"/>
</dbReference>
<feature type="binding site" evidence="22">
    <location>
        <position position="282"/>
    </location>
    <ligand>
        <name>Mg(2+)</name>
        <dbReference type="ChEBI" id="CHEBI:18420"/>
        <label>2</label>
        <note>catalytic</note>
    </ligand>
</feature>
<keyword evidence="15 20" id="KW-0115">cAMP biosynthesis</keyword>
<evidence type="ECO:0000256" key="13">
    <source>
        <dbReference type="ARBA" id="ARBA00022842"/>
    </source>
</evidence>
<dbReference type="PANTHER" id="PTHR45627:SF10">
    <property type="entry name" value="ADENYLATE CYCLASE TYPE 4"/>
    <property type="match status" value="1"/>
</dbReference>
<evidence type="ECO:0000256" key="16">
    <source>
        <dbReference type="ARBA" id="ARBA00023136"/>
    </source>
</evidence>
<feature type="transmembrane region" description="Helical" evidence="24">
    <location>
        <begin position="696"/>
        <end position="713"/>
    </location>
</feature>
<dbReference type="GO" id="GO:0046872">
    <property type="term" value="F:metal ion binding"/>
    <property type="evidence" value="ECO:0007669"/>
    <property type="project" value="UniProtKB-KW"/>
</dbReference>
<evidence type="ECO:0000256" key="20">
    <source>
        <dbReference type="PIRNR" id="PIRNR039050"/>
    </source>
</evidence>
<feature type="transmembrane region" description="Helical" evidence="24">
    <location>
        <begin position="642"/>
        <end position="663"/>
    </location>
</feature>
<dbReference type="GO" id="GO:0006171">
    <property type="term" value="P:cAMP biosynthetic process"/>
    <property type="evidence" value="ECO:0007669"/>
    <property type="project" value="UniProtKB-KW"/>
</dbReference>
<evidence type="ECO:0000256" key="15">
    <source>
        <dbReference type="ARBA" id="ARBA00022998"/>
    </source>
</evidence>
<comment type="catalytic activity">
    <reaction evidence="1 20">
        <text>ATP = 3',5'-cyclic AMP + diphosphate</text>
        <dbReference type="Rhea" id="RHEA:15389"/>
        <dbReference type="ChEBI" id="CHEBI:30616"/>
        <dbReference type="ChEBI" id="CHEBI:33019"/>
        <dbReference type="ChEBI" id="CHEBI:58165"/>
        <dbReference type="EC" id="4.6.1.1"/>
    </reaction>
</comment>
<dbReference type="Pfam" id="PF00211">
    <property type="entry name" value="Guanylate_cyc"/>
    <property type="match status" value="2"/>
</dbReference>
<dbReference type="Pfam" id="PF06327">
    <property type="entry name" value="Adcy_cons_dom"/>
    <property type="match status" value="1"/>
</dbReference>
<keyword evidence="8 24" id="KW-0812">Transmembrane</keyword>
<evidence type="ECO:0000256" key="4">
    <source>
        <dbReference type="ARBA" id="ARBA00004651"/>
    </source>
</evidence>
<feature type="binding site" evidence="21">
    <location>
        <begin position="282"/>
        <end position="287"/>
    </location>
    <ligand>
        <name>ATP</name>
        <dbReference type="ChEBI" id="CHEBI:30616"/>
    </ligand>
</feature>
<dbReference type="InterPro" id="IPR001054">
    <property type="entry name" value="A/G_cyclase"/>
</dbReference>
<evidence type="ECO:0000256" key="17">
    <source>
        <dbReference type="ARBA" id="ARBA00023180"/>
    </source>
</evidence>
<dbReference type="PROSITE" id="PS00452">
    <property type="entry name" value="GUANYLATE_CYCLASE_1"/>
    <property type="match status" value="2"/>
</dbReference>
<dbReference type="Pfam" id="PF16214">
    <property type="entry name" value="AC_N"/>
    <property type="match status" value="1"/>
</dbReference>
<evidence type="ECO:0000256" key="18">
    <source>
        <dbReference type="ARBA" id="ARBA00023239"/>
    </source>
</evidence>
<dbReference type="GO" id="GO:0007193">
    <property type="term" value="P:adenylate cyclase-inhibiting G protein-coupled receptor signaling pathway"/>
    <property type="evidence" value="ECO:0007669"/>
    <property type="project" value="TreeGrafter"/>
</dbReference>
<comment type="subcellular location">
    <subcellularLocation>
        <location evidence="4">Cell membrane</location>
        <topology evidence="4">Multi-pass membrane protein</topology>
    </subcellularLocation>
    <subcellularLocation>
        <location evidence="3">Cytoplasm</location>
    </subcellularLocation>
</comment>
<dbReference type="GO" id="GO:0005524">
    <property type="term" value="F:ATP binding"/>
    <property type="evidence" value="ECO:0007669"/>
    <property type="project" value="UniProtKB-UniRule"/>
</dbReference>
<organism evidence="26">
    <name type="scientific">Alligator sinensis</name>
    <name type="common">Chinese alligator</name>
    <dbReference type="NCBI Taxonomy" id="38654"/>
    <lineage>
        <taxon>Eukaryota</taxon>
        <taxon>Metazoa</taxon>
        <taxon>Chordata</taxon>
        <taxon>Craniata</taxon>
        <taxon>Vertebrata</taxon>
        <taxon>Euteleostomi</taxon>
        <taxon>Archelosauria</taxon>
        <taxon>Archosauria</taxon>
        <taxon>Crocodylia</taxon>
        <taxon>Alligatoridae</taxon>
        <taxon>Alligatorinae</taxon>
        <taxon>Alligator</taxon>
    </lineage>
</organism>
<evidence type="ECO:0000256" key="7">
    <source>
        <dbReference type="ARBA" id="ARBA00022553"/>
    </source>
</evidence>
<dbReference type="Gene3D" id="3.30.70.1230">
    <property type="entry name" value="Nucleotide cyclase"/>
    <property type="match status" value="2"/>
</dbReference>
<dbReference type="InterPro" id="IPR032628">
    <property type="entry name" value="AC_N"/>
</dbReference>
<dbReference type="AlphaFoldDB" id="A0A7D3V2S8"/>
<dbReference type="SUPFAM" id="SSF55073">
    <property type="entry name" value="Nucleotide cyclase"/>
    <property type="match status" value="2"/>
</dbReference>
<evidence type="ECO:0000256" key="2">
    <source>
        <dbReference type="ARBA" id="ARBA00001936"/>
    </source>
</evidence>
<dbReference type="EC" id="4.6.1.1" evidence="20"/>
<evidence type="ECO:0000313" key="26">
    <source>
        <dbReference type="EMBL" id="QKE59411.1"/>
    </source>
</evidence>
<evidence type="ECO:0000256" key="23">
    <source>
        <dbReference type="RuleBase" id="RU000405"/>
    </source>
</evidence>
<dbReference type="GO" id="GO:0005737">
    <property type="term" value="C:cytoplasm"/>
    <property type="evidence" value="ECO:0007669"/>
    <property type="project" value="UniProtKB-SubCell"/>
</dbReference>
<dbReference type="GO" id="GO:0004016">
    <property type="term" value="F:adenylate cyclase activity"/>
    <property type="evidence" value="ECO:0007669"/>
    <property type="project" value="UniProtKB-EC"/>
</dbReference>
<sequence>MPCRQRPPASEPPRRELSYESYYSLSQLYPLLLLLLLLVLSTCPALAATAIATGRDLASDLSFFVTLFVALAAFSLVLILACIESIFQRCTRVFSAVIWAGLLAMGHVFVFTGGVVSAWDQVAFFLFIVFIVYTMLPIGMQEAVGAGLASSLSHLLIVGAYLSARQGWEMELALQLPANAVIFLCGNVVGAYHKHLMEVALRETFHETFNLIQSRVKLESEKRHQDHLLLSILPAYIAMEMKAEIIERLRDGGQVPRRHESANNFHSLYVKHHKNVSILYADIVGFTRLASELSPKELVLMLNELFGKFDQIAKDNECMRIKILGDCYYCVSGLPVSLPNHARNCVKMGLDMCRAIKKLRDATGVDINMRVGVHSGNVLCGVIGLQKWQYDVWSHDVTLANHMEAGGVRRVHITKATLSHPGGVYAVEEVCHWQRDAYLKENKVKTYLVVDPWAEEEEEEGGDDALSPMPGEGLKMSPSVRMTRYPESRGAAKPFANLKHLDVIPAEERGFIRSNHSEISLGSLNQSRTLERQWKKSEDFNHITLYFKEKSIEKEYRLSALPAFKYYTACTFLVFLSNFLIQMLVAYKTPALGISYGISFFLFLLLLLTCFAGNRCFLKGPKLLYWVPSISTAVCTQPRLRITLGITTILVVLIMAVLNLFFLPTPRCPPQSPNCTLPFSTCQGHGSNDSLFSIPYSIYCCILGFLSCSLFLHMNFELKLLMLLLCLVVYSALFLRTHGWLSDCYIAHLYADQTALRPGVLKEPKLMGAISFFVFFFTLLALARQNEYYCRLDFLWKKKFKKEREEIETMENLNRVLLENVLPADVAQQFIGQNRRNEDLYHQSYDCVCVLFASIPDFKEFYSESNVNREGLECLRLLNEIIADFDELLSKPKFSGVEKIKTIGSTYMAATGLNATYGQDNQQCGSGFTLQDAERSYSHLGIMVEFAVALIAKLDIINKHSFNNFKLRVGMNHGPVVAGVIGAQKPQYDIWGNTVNVASRMESTGVLGKIQVTEETSRALETLGYTCYLRGVIKVKGKGQLCTYFVCTDLSRSSPQAPMLS</sequence>
<feature type="transmembrane region" description="Helical" evidence="24">
    <location>
        <begin position="566"/>
        <end position="587"/>
    </location>
</feature>
<feature type="transmembrane region" description="Helical" evidence="24">
    <location>
        <begin position="174"/>
        <end position="192"/>
    </location>
</feature>
<dbReference type="CDD" id="cd07302">
    <property type="entry name" value="CHD"/>
    <property type="match status" value="2"/>
</dbReference>
<feature type="domain" description="Guanylate cyclase" evidence="25">
    <location>
        <begin position="277"/>
        <end position="404"/>
    </location>
</feature>
<evidence type="ECO:0000256" key="21">
    <source>
        <dbReference type="PIRSR" id="PIRSR039050-50"/>
    </source>
</evidence>
<feature type="binding site" evidence="22">
    <location>
        <position position="282"/>
    </location>
    <ligand>
        <name>Mg(2+)</name>
        <dbReference type="ChEBI" id="CHEBI:18420"/>
        <label>1</label>
        <note>catalytic</note>
    </ligand>
</feature>
<evidence type="ECO:0000256" key="1">
    <source>
        <dbReference type="ARBA" id="ARBA00001593"/>
    </source>
</evidence>
<accession>A0A7D3V2S8</accession>
<comment type="function">
    <text evidence="19 20">Catalyzes the formation of the signaling molecule cAMP in response to G-protein signaling.</text>
</comment>
<name>A0A7D3V2S8_ALLSI</name>
<feature type="transmembrane region" description="Helical" evidence="24">
    <location>
        <begin position="63"/>
        <end position="81"/>
    </location>
</feature>
<comment type="cofactor">
    <cofactor evidence="2">
        <name>Mn(2+)</name>
        <dbReference type="ChEBI" id="CHEBI:29035"/>
    </cofactor>
</comment>
<dbReference type="GO" id="GO:0035556">
    <property type="term" value="P:intracellular signal transduction"/>
    <property type="evidence" value="ECO:0007669"/>
    <property type="project" value="InterPro"/>
</dbReference>
<evidence type="ECO:0000256" key="10">
    <source>
        <dbReference type="ARBA" id="ARBA00022737"/>
    </source>
</evidence>
<feature type="binding site" evidence="21">
    <location>
        <position position="370"/>
    </location>
    <ligand>
        <name>ATP</name>
        <dbReference type="ChEBI" id="CHEBI:30616"/>
    </ligand>
</feature>
<keyword evidence="18 20" id="KW-0456">Lyase</keyword>
<dbReference type="InterPro" id="IPR029787">
    <property type="entry name" value="Nucleotide_cyclase"/>
</dbReference>
<feature type="binding site" evidence="21">
    <location>
        <position position="1036"/>
    </location>
    <ligand>
        <name>ATP</name>
        <dbReference type="ChEBI" id="CHEBI:30616"/>
    </ligand>
</feature>
<evidence type="ECO:0000256" key="8">
    <source>
        <dbReference type="ARBA" id="ARBA00022692"/>
    </source>
</evidence>
<keyword evidence="11 20" id="KW-0547">Nucleotide-binding</keyword>
<evidence type="ECO:0000256" key="9">
    <source>
        <dbReference type="ARBA" id="ARBA00022723"/>
    </source>
</evidence>
<reference evidence="26" key="1">
    <citation type="submission" date="2020-02" db="EMBL/GenBank/DDBJ databases">
        <title>Analysis of the Chinese alligator TCRa/d loci reveals the evolutionary pattern of atypical TCRd/TCRm in tetrapod.</title>
        <authorList>
            <person name="Wang X."/>
            <person name="Huang J."/>
            <person name="Wang P."/>
            <person name="Wang R."/>
            <person name="Wang C."/>
            <person name="Yu D."/>
            <person name="Ke C."/>
            <person name="Huang T."/>
            <person name="Song Y."/>
            <person name="Bai J."/>
            <person name="Li K."/>
            <person name="Ren L."/>
            <person name="Miller R.D."/>
            <person name="Han H."/>
            <person name="Zhou X."/>
            <person name="Zhao Y."/>
        </authorList>
    </citation>
    <scope>NUCLEOTIDE SEQUENCE</scope>
</reference>
<feature type="binding site" evidence="21">
    <location>
        <begin position="989"/>
        <end position="991"/>
    </location>
    <ligand>
        <name>ATP</name>
        <dbReference type="ChEBI" id="CHEBI:30616"/>
    </ligand>
</feature>
<comment type="similarity">
    <text evidence="20 23">Belongs to the adenylyl cyclase class-4/guanylyl cyclase family.</text>
</comment>
<feature type="transmembrane region" description="Helical" evidence="24">
    <location>
        <begin position="766"/>
        <end position="783"/>
    </location>
</feature>
<protein>
    <recommendedName>
        <fullName evidence="20">adenylate cyclase</fullName>
        <ecNumber evidence="20">4.6.1.1</ecNumber>
    </recommendedName>
</protein>
<proteinExistence type="inferred from homology"/>
<evidence type="ECO:0000256" key="3">
    <source>
        <dbReference type="ARBA" id="ARBA00004496"/>
    </source>
</evidence>
<feature type="binding site" evidence="21">
    <location>
        <begin position="996"/>
        <end position="1000"/>
    </location>
    <ligand>
        <name>ATP</name>
        <dbReference type="ChEBI" id="CHEBI:30616"/>
    </ligand>
</feature>
<dbReference type="GO" id="GO:0005886">
    <property type="term" value="C:plasma membrane"/>
    <property type="evidence" value="ECO:0007669"/>
    <property type="project" value="UniProtKB-SubCell"/>
</dbReference>
<dbReference type="PIRSF" id="PIRSF039050">
    <property type="entry name" value="Ade_cyc"/>
    <property type="match status" value="1"/>
</dbReference>
<dbReference type="FunFam" id="3.30.70.1230:FF:000003">
    <property type="entry name" value="Adenylate cyclase"/>
    <property type="match status" value="1"/>
</dbReference>
<evidence type="ECO:0000256" key="24">
    <source>
        <dbReference type="SAM" id="Phobius"/>
    </source>
</evidence>
<evidence type="ECO:0000259" key="25">
    <source>
        <dbReference type="PROSITE" id="PS50125"/>
    </source>
</evidence>
<keyword evidence="22" id="KW-0464">Manganese</keyword>
<evidence type="ECO:0000256" key="14">
    <source>
        <dbReference type="ARBA" id="ARBA00022989"/>
    </source>
</evidence>
<keyword evidence="14 24" id="KW-1133">Transmembrane helix</keyword>
<feature type="binding site" evidence="21">
    <location>
        <position position="901"/>
    </location>
    <ligand>
        <name>ATP</name>
        <dbReference type="ChEBI" id="CHEBI:30616"/>
    </ligand>
</feature>
<dbReference type="InterPro" id="IPR030672">
    <property type="entry name" value="Adcy"/>
</dbReference>
<keyword evidence="7" id="KW-0597">Phosphoprotein</keyword>
<keyword evidence="16 20" id="KW-0472">Membrane</keyword>